<dbReference type="InterPro" id="IPR038765">
    <property type="entry name" value="Papain-like_cys_pep_sf"/>
</dbReference>
<protein>
    <recommendedName>
        <fullName evidence="3">Peptidase C1A papain C-terminal domain-containing protein</fullName>
    </recommendedName>
</protein>
<evidence type="ECO:0000256" key="1">
    <source>
        <dbReference type="ARBA" id="ARBA00008455"/>
    </source>
</evidence>
<dbReference type="SUPFAM" id="SSF54001">
    <property type="entry name" value="Cysteine proteinases"/>
    <property type="match status" value="1"/>
</dbReference>
<dbReference type="GO" id="GO:0008234">
    <property type="term" value="F:cysteine-type peptidase activity"/>
    <property type="evidence" value="ECO:0007669"/>
    <property type="project" value="InterPro"/>
</dbReference>
<keyword evidence="2" id="KW-0865">Zymogen</keyword>
<dbReference type="InParanoid" id="T0Q7S0"/>
<dbReference type="Pfam" id="PF00112">
    <property type="entry name" value="Peptidase_C1"/>
    <property type="match status" value="1"/>
</dbReference>
<dbReference type="PANTHER" id="PTHR12411">
    <property type="entry name" value="CYSTEINE PROTEASE FAMILY C1-RELATED"/>
    <property type="match status" value="1"/>
</dbReference>
<feature type="domain" description="Peptidase C1A papain C-terminal" evidence="3">
    <location>
        <begin position="120"/>
        <end position="349"/>
    </location>
</feature>
<dbReference type="GO" id="GO:0006508">
    <property type="term" value="P:proteolysis"/>
    <property type="evidence" value="ECO:0007669"/>
    <property type="project" value="InterPro"/>
</dbReference>
<dbReference type="InterPro" id="IPR000668">
    <property type="entry name" value="Peptidase_C1A_C"/>
</dbReference>
<dbReference type="OMA" id="QCRSDWA"/>
<keyword evidence="5" id="KW-1185">Reference proteome</keyword>
<accession>T0Q7S0</accession>
<proteinExistence type="inferred from homology"/>
<dbReference type="SMART" id="SM00645">
    <property type="entry name" value="Pept_C1"/>
    <property type="match status" value="1"/>
</dbReference>
<evidence type="ECO:0000259" key="3">
    <source>
        <dbReference type="SMART" id="SM00645"/>
    </source>
</evidence>
<dbReference type="GeneID" id="19953470"/>
<dbReference type="eggNOG" id="KOG1543">
    <property type="taxonomic scope" value="Eukaryota"/>
</dbReference>
<sequence length="352" mass="37862">MTAVVALTISADERRELNRDLTLWQQKFGHDDHVRAAMKMVRGTLTTNDLLRRLKATKDKLPTLQAANPHATFSHLTKFALLTDSEFARFVSGSASMPAKSPASSLHTNRSTRSALGGAVVSTVDWTKQSVCVPPVRHTGQCRSDWAIAAAAAVSSAHCLATGDAINLSVQQVLSCTSPDGPDGCYYGTDYPGMKWLVSRTNSLCSEWAIPYVSGKTGLAPICSDSSKCAGSISLQVGAVVEGQGEAFLVDSLRKQPVMAYVAATSDQWRLYVRGILSWCPPTTYVNQAALVIGYGAEDFGFGTAPLGFFKVRNVWGTAWGEAGDIRLQRNLDSTFGTCNVSTRLSFPTLIL</sequence>
<dbReference type="EMBL" id="JH767183">
    <property type="protein sequence ID" value="EQC29495.1"/>
    <property type="molecule type" value="Genomic_DNA"/>
</dbReference>
<dbReference type="STRING" id="1156394.T0Q7S0"/>
<gene>
    <name evidence="4" type="ORF">SDRG_12743</name>
</gene>
<dbReference type="Proteomes" id="UP000030762">
    <property type="component" value="Unassembled WGS sequence"/>
</dbReference>
<name>T0Q7S0_SAPDV</name>
<dbReference type="InterPro" id="IPR013128">
    <property type="entry name" value="Peptidase_C1A"/>
</dbReference>
<evidence type="ECO:0000313" key="5">
    <source>
        <dbReference type="Proteomes" id="UP000030762"/>
    </source>
</evidence>
<dbReference type="AlphaFoldDB" id="T0Q7S0"/>
<dbReference type="OrthoDB" id="10253408at2759"/>
<organism evidence="4 5">
    <name type="scientific">Saprolegnia diclina (strain VS20)</name>
    <dbReference type="NCBI Taxonomy" id="1156394"/>
    <lineage>
        <taxon>Eukaryota</taxon>
        <taxon>Sar</taxon>
        <taxon>Stramenopiles</taxon>
        <taxon>Oomycota</taxon>
        <taxon>Saprolegniomycetes</taxon>
        <taxon>Saprolegniales</taxon>
        <taxon>Saprolegniaceae</taxon>
        <taxon>Saprolegnia</taxon>
    </lineage>
</organism>
<dbReference type="RefSeq" id="XP_008617047.1">
    <property type="nucleotide sequence ID" value="XM_008618825.1"/>
</dbReference>
<reference evidence="4 5" key="1">
    <citation type="submission" date="2012-04" db="EMBL/GenBank/DDBJ databases">
        <title>The Genome Sequence of Saprolegnia declina VS20.</title>
        <authorList>
            <consortium name="The Broad Institute Genome Sequencing Platform"/>
            <person name="Russ C."/>
            <person name="Nusbaum C."/>
            <person name="Tyler B."/>
            <person name="van West P."/>
            <person name="Dieguez-Uribeondo J."/>
            <person name="de Bruijn I."/>
            <person name="Tripathy S."/>
            <person name="Jiang R."/>
            <person name="Young S.K."/>
            <person name="Zeng Q."/>
            <person name="Gargeya S."/>
            <person name="Fitzgerald M."/>
            <person name="Haas B."/>
            <person name="Abouelleil A."/>
            <person name="Alvarado L."/>
            <person name="Arachchi H.M."/>
            <person name="Berlin A."/>
            <person name="Chapman S.B."/>
            <person name="Goldberg J."/>
            <person name="Griggs A."/>
            <person name="Gujja S."/>
            <person name="Hansen M."/>
            <person name="Howarth C."/>
            <person name="Imamovic A."/>
            <person name="Larimer J."/>
            <person name="McCowen C."/>
            <person name="Montmayeur A."/>
            <person name="Murphy C."/>
            <person name="Neiman D."/>
            <person name="Pearson M."/>
            <person name="Priest M."/>
            <person name="Roberts A."/>
            <person name="Saif S."/>
            <person name="Shea T."/>
            <person name="Sisk P."/>
            <person name="Sykes S."/>
            <person name="Wortman J."/>
            <person name="Nusbaum C."/>
            <person name="Birren B."/>
        </authorList>
    </citation>
    <scope>NUCLEOTIDE SEQUENCE [LARGE SCALE GENOMIC DNA]</scope>
    <source>
        <strain evidence="4 5">VS20</strain>
    </source>
</reference>
<comment type="similarity">
    <text evidence="1">Belongs to the peptidase C1 family.</text>
</comment>
<evidence type="ECO:0000256" key="2">
    <source>
        <dbReference type="ARBA" id="ARBA00023145"/>
    </source>
</evidence>
<dbReference type="VEuPathDB" id="FungiDB:SDRG_12743"/>
<evidence type="ECO:0000313" key="4">
    <source>
        <dbReference type="EMBL" id="EQC29495.1"/>
    </source>
</evidence>
<dbReference type="Gene3D" id="3.90.70.10">
    <property type="entry name" value="Cysteine proteinases"/>
    <property type="match status" value="1"/>
</dbReference>